<reference evidence="2 3" key="1">
    <citation type="journal article" date="2013" name="PLoS Genet.">
        <title>Genomic mechanisms accounting for the adaptation to parasitism in nematode-trapping fungi.</title>
        <authorList>
            <person name="Meerupati T."/>
            <person name="Andersson K.M."/>
            <person name="Friman E."/>
            <person name="Kumar D."/>
            <person name="Tunlid A."/>
            <person name="Ahren D."/>
        </authorList>
    </citation>
    <scope>NUCLEOTIDE SEQUENCE [LARGE SCALE GENOMIC DNA]</scope>
    <source>
        <strain evidence="2 3">CBS 200.50</strain>
    </source>
</reference>
<dbReference type="EMBL" id="AQGS01000089">
    <property type="protein sequence ID" value="EPS43120.1"/>
    <property type="molecule type" value="Genomic_DNA"/>
</dbReference>
<keyword evidence="3" id="KW-1185">Reference proteome</keyword>
<accession>S8AJI3</accession>
<feature type="region of interest" description="Disordered" evidence="1">
    <location>
        <begin position="1"/>
        <end position="58"/>
    </location>
</feature>
<dbReference type="HOGENOM" id="CLU_2979046_0_0_1"/>
<gene>
    <name evidence="2" type="ORF">H072_2931</name>
</gene>
<organism evidence="2 3">
    <name type="scientific">Dactylellina haptotyla (strain CBS 200.50)</name>
    <name type="common">Nematode-trapping fungus</name>
    <name type="synonym">Monacrosporium haptotylum</name>
    <dbReference type="NCBI Taxonomy" id="1284197"/>
    <lineage>
        <taxon>Eukaryota</taxon>
        <taxon>Fungi</taxon>
        <taxon>Dikarya</taxon>
        <taxon>Ascomycota</taxon>
        <taxon>Pezizomycotina</taxon>
        <taxon>Orbiliomycetes</taxon>
        <taxon>Orbiliales</taxon>
        <taxon>Orbiliaceae</taxon>
        <taxon>Dactylellina</taxon>
    </lineage>
</organism>
<protein>
    <submittedName>
        <fullName evidence="2">Uncharacterized protein</fullName>
    </submittedName>
</protein>
<feature type="compositionally biased region" description="Low complexity" evidence="1">
    <location>
        <begin position="32"/>
        <end position="45"/>
    </location>
</feature>
<feature type="compositionally biased region" description="Polar residues" evidence="1">
    <location>
        <begin position="1"/>
        <end position="28"/>
    </location>
</feature>
<sequence>MDATRQVTVSQANPTASAGPSKAPSQDAVSKAPAAAAAPSTTSPPQSGKKITARITPS</sequence>
<evidence type="ECO:0000256" key="1">
    <source>
        <dbReference type="SAM" id="MobiDB-lite"/>
    </source>
</evidence>
<dbReference type="AlphaFoldDB" id="S8AJI3"/>
<dbReference type="Proteomes" id="UP000015100">
    <property type="component" value="Unassembled WGS sequence"/>
</dbReference>
<comment type="caution">
    <text evidence="2">The sequence shown here is derived from an EMBL/GenBank/DDBJ whole genome shotgun (WGS) entry which is preliminary data.</text>
</comment>
<evidence type="ECO:0000313" key="2">
    <source>
        <dbReference type="EMBL" id="EPS43120.1"/>
    </source>
</evidence>
<proteinExistence type="predicted"/>
<evidence type="ECO:0000313" key="3">
    <source>
        <dbReference type="Proteomes" id="UP000015100"/>
    </source>
</evidence>
<name>S8AJI3_DACHA</name>
<reference evidence="3" key="2">
    <citation type="submission" date="2013-04" db="EMBL/GenBank/DDBJ databases">
        <title>Genomic mechanisms accounting for the adaptation to parasitism in nematode-trapping fungi.</title>
        <authorList>
            <person name="Ahren D.G."/>
        </authorList>
    </citation>
    <scope>NUCLEOTIDE SEQUENCE [LARGE SCALE GENOMIC DNA]</scope>
    <source>
        <strain evidence="3">CBS 200.50</strain>
    </source>
</reference>